<sequence length="371" mass="40849">MTSLPSIAELMVGILNSSPGRSTEKNVNKLVGAFEANLPRASSSISSLPAVDSRTSSLSSLPASKEPSSVTGSYTLGSSKSSLVSVTNSPEKLGSNVPAIDSNLLSHQTYACFVNGSLQRPGLPNRYISSETNIHGDTARMAQSFGRDQFSTDNLGHYVSREYGSELRFPPLRYSLSEADQFNSDTGMHTSPHTPHAYLMDPYQRPRPSSVSHFPNVGYSSRVGSIVMPPSYFPHENATAFPFGLGLRPNLQETVQFNRVQTNFERPAFGNIPVGFTLQPLMNTMGHQERPAAVAPALQLQRQDDPKIPKRRVIKRRTRTGCLTCRKRRIKCDEAKPHCLNCQRSRKLCLGYEAIPKNRLLAEQEPVSQEA</sequence>
<dbReference type="RefSeq" id="XP_062875558.1">
    <property type="nucleotide sequence ID" value="XM_063019488.1"/>
</dbReference>
<dbReference type="InterPro" id="IPR036864">
    <property type="entry name" value="Zn2-C6_fun-type_DNA-bd_sf"/>
</dbReference>
<dbReference type="SUPFAM" id="SSF57701">
    <property type="entry name" value="Zn2/Cys6 DNA-binding domain"/>
    <property type="match status" value="1"/>
</dbReference>
<dbReference type="PROSITE" id="PS00463">
    <property type="entry name" value="ZN2_CY6_FUNGAL_1"/>
    <property type="match status" value="1"/>
</dbReference>
<dbReference type="InterPro" id="IPR052360">
    <property type="entry name" value="Transcr_Regulatory_Proteins"/>
</dbReference>
<protein>
    <recommendedName>
        <fullName evidence="8">Zn(2)-C6 fungal-type domain-containing protein</fullName>
    </recommendedName>
</protein>
<keyword evidence="6" id="KW-0539">Nucleus</keyword>
<evidence type="ECO:0000313" key="10">
    <source>
        <dbReference type="Proteomes" id="UP001338582"/>
    </source>
</evidence>
<dbReference type="Pfam" id="PF00172">
    <property type="entry name" value="Zn_clus"/>
    <property type="match status" value="1"/>
</dbReference>
<dbReference type="PANTHER" id="PTHR36206">
    <property type="entry name" value="ASPERCRYPTIN BIOSYNTHESIS CLUSTER-SPECIFIC TRANSCRIPTION REGULATOR ATNN-RELATED"/>
    <property type="match status" value="1"/>
</dbReference>
<dbReference type="GO" id="GO:0000981">
    <property type="term" value="F:DNA-binding transcription factor activity, RNA polymerase II-specific"/>
    <property type="evidence" value="ECO:0007669"/>
    <property type="project" value="InterPro"/>
</dbReference>
<dbReference type="PROSITE" id="PS50048">
    <property type="entry name" value="ZN2_CY6_FUNGAL_2"/>
    <property type="match status" value="1"/>
</dbReference>
<evidence type="ECO:0000256" key="4">
    <source>
        <dbReference type="ARBA" id="ARBA00023125"/>
    </source>
</evidence>
<keyword evidence="4" id="KW-0238">DNA-binding</keyword>
<keyword evidence="2" id="KW-0862">Zinc</keyword>
<gene>
    <name evidence="9" type="ORF">PUMCH_000398</name>
</gene>
<evidence type="ECO:0000256" key="3">
    <source>
        <dbReference type="ARBA" id="ARBA00023015"/>
    </source>
</evidence>
<accession>A0AAX4H3N9</accession>
<keyword evidence="5" id="KW-0804">Transcription</keyword>
<dbReference type="Gene3D" id="4.10.240.10">
    <property type="entry name" value="Zn(2)-C6 fungal-type DNA-binding domain"/>
    <property type="match status" value="1"/>
</dbReference>
<name>A0AAX4H3N9_9ASCO</name>
<keyword evidence="10" id="KW-1185">Reference proteome</keyword>
<dbReference type="CDD" id="cd00067">
    <property type="entry name" value="GAL4"/>
    <property type="match status" value="1"/>
</dbReference>
<dbReference type="InterPro" id="IPR001138">
    <property type="entry name" value="Zn2Cys6_DnaBD"/>
</dbReference>
<dbReference type="PANTHER" id="PTHR36206:SF13">
    <property type="entry name" value="TRANSCRIPTIONAL REGULATORY PROTEIN MOC3"/>
    <property type="match status" value="1"/>
</dbReference>
<keyword evidence="1" id="KW-0479">Metal-binding</keyword>
<dbReference type="GO" id="GO:0003677">
    <property type="term" value="F:DNA binding"/>
    <property type="evidence" value="ECO:0007669"/>
    <property type="project" value="UniProtKB-KW"/>
</dbReference>
<dbReference type="EMBL" id="CP138894">
    <property type="protein sequence ID" value="WPK23171.1"/>
    <property type="molecule type" value="Genomic_DNA"/>
</dbReference>
<keyword evidence="3" id="KW-0805">Transcription regulation</keyword>
<reference evidence="9 10" key="1">
    <citation type="submission" date="2023-10" db="EMBL/GenBank/DDBJ databases">
        <title>Draft Genome Sequence of Candida saopaulonensis from a very Premature Infant with Sepsis.</title>
        <authorList>
            <person name="Ning Y."/>
            <person name="Dai R."/>
            <person name="Xiao M."/>
            <person name="Xu Y."/>
            <person name="Yan Q."/>
            <person name="Zhang L."/>
        </authorList>
    </citation>
    <scope>NUCLEOTIDE SEQUENCE [LARGE SCALE GENOMIC DNA]</scope>
    <source>
        <strain evidence="9 10">19XY460</strain>
    </source>
</reference>
<evidence type="ECO:0000256" key="5">
    <source>
        <dbReference type="ARBA" id="ARBA00023163"/>
    </source>
</evidence>
<evidence type="ECO:0000256" key="7">
    <source>
        <dbReference type="SAM" id="MobiDB-lite"/>
    </source>
</evidence>
<evidence type="ECO:0000313" key="9">
    <source>
        <dbReference type="EMBL" id="WPK23171.1"/>
    </source>
</evidence>
<dbReference type="KEGG" id="asau:88171467"/>
<evidence type="ECO:0000259" key="8">
    <source>
        <dbReference type="PROSITE" id="PS50048"/>
    </source>
</evidence>
<feature type="region of interest" description="Disordered" evidence="7">
    <location>
        <begin position="56"/>
        <end position="90"/>
    </location>
</feature>
<dbReference type="GeneID" id="88171467"/>
<feature type="compositionally biased region" description="Low complexity" evidence="7">
    <location>
        <begin position="56"/>
        <end position="89"/>
    </location>
</feature>
<dbReference type="GO" id="GO:0008270">
    <property type="term" value="F:zinc ion binding"/>
    <property type="evidence" value="ECO:0007669"/>
    <property type="project" value="InterPro"/>
</dbReference>
<evidence type="ECO:0000256" key="2">
    <source>
        <dbReference type="ARBA" id="ARBA00022833"/>
    </source>
</evidence>
<evidence type="ECO:0000256" key="6">
    <source>
        <dbReference type="ARBA" id="ARBA00023242"/>
    </source>
</evidence>
<dbReference type="SMART" id="SM00066">
    <property type="entry name" value="GAL4"/>
    <property type="match status" value="1"/>
</dbReference>
<organism evidence="9 10">
    <name type="scientific">Australozyma saopauloensis</name>
    <dbReference type="NCBI Taxonomy" id="291208"/>
    <lineage>
        <taxon>Eukaryota</taxon>
        <taxon>Fungi</taxon>
        <taxon>Dikarya</taxon>
        <taxon>Ascomycota</taxon>
        <taxon>Saccharomycotina</taxon>
        <taxon>Pichiomycetes</taxon>
        <taxon>Metschnikowiaceae</taxon>
        <taxon>Australozyma</taxon>
    </lineage>
</organism>
<feature type="domain" description="Zn(2)-C6 fungal-type" evidence="8">
    <location>
        <begin position="321"/>
        <end position="349"/>
    </location>
</feature>
<dbReference type="Proteomes" id="UP001338582">
    <property type="component" value="Chromosome 1"/>
</dbReference>
<proteinExistence type="predicted"/>
<dbReference type="AlphaFoldDB" id="A0AAX4H3N9"/>
<evidence type="ECO:0000256" key="1">
    <source>
        <dbReference type="ARBA" id="ARBA00022723"/>
    </source>
</evidence>